<sequence>MELRRLGDFDENRLGRAHQRTREILKFSPLLTDAYFHYTPSQIMFGALSMADEGLAQRLLRDALANESESAKNKVLELVQSCRAVLEREPPERRTTYWGADVSKETMKPLNKKLRKCRDPDRVDLVALQKARREQAQKKTKPKAPMKDDGDVFGTSNGTKKDDERDAKRRRVAANGSDTFGPPL</sequence>
<evidence type="ECO:0000313" key="1">
    <source>
        <dbReference type="EMBL" id="KAJ2969625.1"/>
    </source>
</evidence>
<protein>
    <submittedName>
        <fullName evidence="1">Uncharacterized protein</fullName>
    </submittedName>
</protein>
<name>A0ACC1MS36_9PEZI</name>
<dbReference type="Proteomes" id="UP001143856">
    <property type="component" value="Unassembled WGS sequence"/>
</dbReference>
<evidence type="ECO:0000313" key="2">
    <source>
        <dbReference type="Proteomes" id="UP001143856"/>
    </source>
</evidence>
<reference evidence="1" key="1">
    <citation type="submission" date="2022-10" db="EMBL/GenBank/DDBJ databases">
        <title>Genome Sequence of Xylaria curta.</title>
        <authorList>
            <person name="Buettner E."/>
        </authorList>
    </citation>
    <scope>NUCLEOTIDE SEQUENCE</scope>
    <source>
        <strain evidence="1">Babe10</strain>
    </source>
</reference>
<dbReference type="EMBL" id="JAPDGR010003953">
    <property type="protein sequence ID" value="KAJ2969625.1"/>
    <property type="molecule type" value="Genomic_DNA"/>
</dbReference>
<comment type="caution">
    <text evidence="1">The sequence shown here is derived from an EMBL/GenBank/DDBJ whole genome shotgun (WGS) entry which is preliminary data.</text>
</comment>
<gene>
    <name evidence="1" type="ORF">NUW58_g9942</name>
</gene>
<accession>A0ACC1MS36</accession>
<organism evidence="1 2">
    <name type="scientific">Xylaria curta</name>
    <dbReference type="NCBI Taxonomy" id="42375"/>
    <lineage>
        <taxon>Eukaryota</taxon>
        <taxon>Fungi</taxon>
        <taxon>Dikarya</taxon>
        <taxon>Ascomycota</taxon>
        <taxon>Pezizomycotina</taxon>
        <taxon>Sordariomycetes</taxon>
        <taxon>Xylariomycetidae</taxon>
        <taxon>Xylariales</taxon>
        <taxon>Xylariaceae</taxon>
        <taxon>Xylaria</taxon>
    </lineage>
</organism>
<proteinExistence type="predicted"/>
<keyword evidence="2" id="KW-1185">Reference proteome</keyword>